<dbReference type="AlphaFoldDB" id="A0A6N6VT97"/>
<dbReference type="InterPro" id="IPR036291">
    <property type="entry name" value="NAD(P)-bd_dom_sf"/>
</dbReference>
<gene>
    <name evidence="2" type="ORF">GCL60_04650</name>
</gene>
<dbReference type="RefSeq" id="WP_153418810.1">
    <property type="nucleotide sequence ID" value="NZ_WFLM01000002.1"/>
</dbReference>
<reference evidence="2 3" key="1">
    <citation type="submission" date="2019-10" db="EMBL/GenBank/DDBJ databases">
        <title>New species of Slilvanegrellaceae.</title>
        <authorList>
            <person name="Pitt A."/>
            <person name="Hahn M.W."/>
        </authorList>
    </citation>
    <scope>NUCLEOTIDE SEQUENCE [LARGE SCALE GENOMIC DNA]</scope>
    <source>
        <strain evidence="2 3">SP-Ram-0.45-NSY-1</strain>
    </source>
</reference>
<feature type="domain" description="Enoyl reductase (ER)" evidence="1">
    <location>
        <begin position="10"/>
        <end position="311"/>
    </location>
</feature>
<dbReference type="Gene3D" id="3.40.50.720">
    <property type="entry name" value="NAD(P)-binding Rossmann-like Domain"/>
    <property type="match status" value="1"/>
</dbReference>
<protein>
    <submittedName>
        <fullName evidence="2">Zinc-binding dehydrogenase</fullName>
    </submittedName>
</protein>
<dbReference type="InterPro" id="IPR013154">
    <property type="entry name" value="ADH-like_N"/>
</dbReference>
<comment type="caution">
    <text evidence="2">The sequence shown here is derived from an EMBL/GenBank/DDBJ whole genome shotgun (WGS) entry which is preliminary data.</text>
</comment>
<name>A0A6N6VT97_9BACT</name>
<dbReference type="PANTHER" id="PTHR11695:SF648">
    <property type="entry name" value="ZINC-BINDING OXIDOREDUCTASE"/>
    <property type="match status" value="1"/>
</dbReference>
<dbReference type="OrthoDB" id="9801186at2"/>
<dbReference type="Pfam" id="PF08240">
    <property type="entry name" value="ADH_N"/>
    <property type="match status" value="1"/>
</dbReference>
<dbReference type="SUPFAM" id="SSF51735">
    <property type="entry name" value="NAD(P)-binding Rossmann-fold domains"/>
    <property type="match status" value="1"/>
</dbReference>
<dbReference type="InterPro" id="IPR020843">
    <property type="entry name" value="ER"/>
</dbReference>
<sequence length="314" mass="34739">MKTLNYDRYGDSSVLKICEVAIPIPKKNEVLIKINSVAINPLDWKIRNGMLKIITGNHFPKNIGCEFSGIVEKMGEEINENLIGKKVFGFADNPMKNGVLSEYICSTLNCIQEVPSTLSLEEASAVSVCGLAALQSLKTIAQAQSGQSILIHGCTGGIGLFSIQLANKMGLNIYGVCSTKGVEISKEYGCHVVIDYNKENILNIKQKFDIILDLSSKLTYSNAKNMMNPSSIYIDPNATPEVMLKSFFINLVSSKKCKVLLTKFNKEFLNELTTFLKNGLKVKIFKTYSFENSIIAYKETEQNGSIGKTIIKLF</sequence>
<dbReference type="SUPFAM" id="SSF50129">
    <property type="entry name" value="GroES-like"/>
    <property type="match status" value="1"/>
</dbReference>
<dbReference type="GO" id="GO:0016491">
    <property type="term" value="F:oxidoreductase activity"/>
    <property type="evidence" value="ECO:0007669"/>
    <property type="project" value="InterPro"/>
</dbReference>
<dbReference type="InterPro" id="IPR050700">
    <property type="entry name" value="YIM1/Zinc_Alcohol_DH_Fams"/>
</dbReference>
<dbReference type="PANTHER" id="PTHR11695">
    <property type="entry name" value="ALCOHOL DEHYDROGENASE RELATED"/>
    <property type="match status" value="1"/>
</dbReference>
<dbReference type="CDD" id="cd08267">
    <property type="entry name" value="MDR1"/>
    <property type="match status" value="1"/>
</dbReference>
<dbReference type="Proteomes" id="UP000437748">
    <property type="component" value="Unassembled WGS sequence"/>
</dbReference>
<dbReference type="Pfam" id="PF00107">
    <property type="entry name" value="ADH_zinc_N"/>
    <property type="match status" value="1"/>
</dbReference>
<dbReference type="Gene3D" id="3.90.180.10">
    <property type="entry name" value="Medium-chain alcohol dehydrogenases, catalytic domain"/>
    <property type="match status" value="1"/>
</dbReference>
<organism evidence="2 3">
    <name type="scientific">Silvanigrella paludirubra</name>
    <dbReference type="NCBI Taxonomy" id="2499159"/>
    <lineage>
        <taxon>Bacteria</taxon>
        <taxon>Pseudomonadati</taxon>
        <taxon>Bdellovibrionota</taxon>
        <taxon>Oligoflexia</taxon>
        <taxon>Silvanigrellales</taxon>
        <taxon>Silvanigrellaceae</taxon>
        <taxon>Silvanigrella</taxon>
    </lineage>
</organism>
<dbReference type="InterPro" id="IPR011032">
    <property type="entry name" value="GroES-like_sf"/>
</dbReference>
<evidence type="ECO:0000259" key="1">
    <source>
        <dbReference type="SMART" id="SM00829"/>
    </source>
</evidence>
<accession>A0A6N6VT97</accession>
<evidence type="ECO:0000313" key="2">
    <source>
        <dbReference type="EMBL" id="KAB8039550.1"/>
    </source>
</evidence>
<keyword evidence="3" id="KW-1185">Reference proteome</keyword>
<dbReference type="InterPro" id="IPR013149">
    <property type="entry name" value="ADH-like_C"/>
</dbReference>
<evidence type="ECO:0000313" key="3">
    <source>
        <dbReference type="Proteomes" id="UP000437748"/>
    </source>
</evidence>
<proteinExistence type="predicted"/>
<dbReference type="SMART" id="SM00829">
    <property type="entry name" value="PKS_ER"/>
    <property type="match status" value="1"/>
</dbReference>
<dbReference type="EMBL" id="WFLM01000002">
    <property type="protein sequence ID" value="KAB8039550.1"/>
    <property type="molecule type" value="Genomic_DNA"/>
</dbReference>